<dbReference type="EMBL" id="FQTY01000006">
    <property type="protein sequence ID" value="SHE76629.1"/>
    <property type="molecule type" value="Genomic_DNA"/>
</dbReference>
<dbReference type="GO" id="GO:0008236">
    <property type="term" value="F:serine-type peptidase activity"/>
    <property type="evidence" value="ECO:0007669"/>
    <property type="project" value="InterPro"/>
</dbReference>
<reference evidence="3" key="1">
    <citation type="submission" date="2016-11" db="EMBL/GenBank/DDBJ databases">
        <authorList>
            <person name="Varghese N."/>
            <person name="Submissions S."/>
        </authorList>
    </citation>
    <scope>NUCLEOTIDE SEQUENCE [LARGE SCALE GENOMIC DNA]</scope>
    <source>
        <strain evidence="3">DSM 18095</strain>
    </source>
</reference>
<dbReference type="InterPro" id="IPR005151">
    <property type="entry name" value="Tail-specific_protease"/>
</dbReference>
<dbReference type="InterPro" id="IPR029045">
    <property type="entry name" value="ClpP/crotonase-like_dom_sf"/>
</dbReference>
<sequence>MDKDGNIVYKLGIVSTTKDVSIPLNLILKSNEYIKEETISLFEYIPLLNNNTNSYKYYEIDNIPILQVNSLCRITPEDRTLEKFIEDSKKLKGKDNIIIDLRNNTGGSMVNIDKWYEGFTGTKLKKDIIEASLYTNTSISLSKDKFKSKQNEPDNIKDKCLEKISSYEDKKYYPGWSPIEYEDFKHTENKTNIFILVDKNTSSAAEFLAYYLRKLNNVTLIGTNTNGCMLTGNCNSNYLPNSHIPINISHKIYMNKDFTNIDGLGLFPDLWVKPEQALDRIVKYINKNI</sequence>
<proteinExistence type="predicted"/>
<accession>A0A1M4W600</accession>
<gene>
    <name evidence="2" type="ORF">SAMN02745784_01743</name>
</gene>
<dbReference type="RefSeq" id="WP_159429178.1">
    <property type="nucleotide sequence ID" value="NZ_FQTY01000006.1"/>
</dbReference>
<evidence type="ECO:0000259" key="1">
    <source>
        <dbReference type="Pfam" id="PF03572"/>
    </source>
</evidence>
<feature type="domain" description="Tail specific protease" evidence="1">
    <location>
        <begin position="76"/>
        <end position="270"/>
    </location>
</feature>
<dbReference type="STRING" id="1123404.SAMN02745784_01743"/>
<keyword evidence="3" id="KW-1185">Reference proteome</keyword>
<dbReference type="AlphaFoldDB" id="A0A1M4W600"/>
<dbReference type="GO" id="GO:0006508">
    <property type="term" value="P:proteolysis"/>
    <property type="evidence" value="ECO:0007669"/>
    <property type="project" value="InterPro"/>
</dbReference>
<dbReference type="Pfam" id="PF03572">
    <property type="entry name" value="Peptidase_S41"/>
    <property type="match status" value="1"/>
</dbReference>
<protein>
    <submittedName>
        <fullName evidence="2">Peptidase family S41</fullName>
    </submittedName>
</protein>
<dbReference type="Proteomes" id="UP000184114">
    <property type="component" value="Unassembled WGS sequence"/>
</dbReference>
<name>A0A1M4W600_9FIRM</name>
<dbReference type="PANTHER" id="PTHR11261:SF3">
    <property type="entry name" value="RETINOL-BINDING PROTEIN 3"/>
    <property type="match status" value="1"/>
</dbReference>
<dbReference type="Gene3D" id="3.90.226.10">
    <property type="entry name" value="2-enoyl-CoA Hydratase, Chain A, domain 1"/>
    <property type="match status" value="1"/>
</dbReference>
<evidence type="ECO:0000313" key="2">
    <source>
        <dbReference type="EMBL" id="SHE76629.1"/>
    </source>
</evidence>
<evidence type="ECO:0000313" key="3">
    <source>
        <dbReference type="Proteomes" id="UP000184114"/>
    </source>
</evidence>
<dbReference type="SUPFAM" id="SSF52096">
    <property type="entry name" value="ClpP/crotonase"/>
    <property type="match status" value="1"/>
</dbReference>
<organism evidence="2 3">
    <name type="scientific">Tissierella praeacuta DSM 18095</name>
    <dbReference type="NCBI Taxonomy" id="1123404"/>
    <lineage>
        <taxon>Bacteria</taxon>
        <taxon>Bacillati</taxon>
        <taxon>Bacillota</taxon>
        <taxon>Tissierellia</taxon>
        <taxon>Tissierellales</taxon>
        <taxon>Tissierellaceae</taxon>
        <taxon>Tissierella</taxon>
    </lineage>
</organism>
<dbReference type="PANTHER" id="PTHR11261">
    <property type="entry name" value="INTERPHOTORECEPTOR RETINOID-BINDING PROTEIN"/>
    <property type="match status" value="1"/>
</dbReference>